<dbReference type="NCBIfam" id="TIGR00254">
    <property type="entry name" value="GGDEF"/>
    <property type="match status" value="1"/>
</dbReference>
<dbReference type="GO" id="GO:0005886">
    <property type="term" value="C:plasma membrane"/>
    <property type="evidence" value="ECO:0007669"/>
    <property type="project" value="TreeGrafter"/>
</dbReference>
<keyword evidence="1" id="KW-0812">Transmembrane</keyword>
<dbReference type="InterPro" id="IPR050469">
    <property type="entry name" value="Diguanylate_Cyclase"/>
</dbReference>
<dbReference type="CDD" id="cd01949">
    <property type="entry name" value="GGDEF"/>
    <property type="match status" value="1"/>
</dbReference>
<name>A0A1Y4SX51_9FIRM</name>
<dbReference type="GO" id="GO:1902201">
    <property type="term" value="P:negative regulation of bacterial-type flagellum-dependent cell motility"/>
    <property type="evidence" value="ECO:0007669"/>
    <property type="project" value="TreeGrafter"/>
</dbReference>
<accession>A0A1Y4SX51</accession>
<dbReference type="Proteomes" id="UP000195305">
    <property type="component" value="Unassembled WGS sequence"/>
</dbReference>
<evidence type="ECO:0000256" key="1">
    <source>
        <dbReference type="SAM" id="Phobius"/>
    </source>
</evidence>
<organism evidence="3 4">
    <name type="scientific">Massilimicrobiota timonensis</name>
    <dbReference type="NCBI Taxonomy" id="1776392"/>
    <lineage>
        <taxon>Bacteria</taxon>
        <taxon>Bacillati</taxon>
        <taxon>Bacillota</taxon>
        <taxon>Erysipelotrichia</taxon>
        <taxon>Erysipelotrichales</taxon>
        <taxon>Erysipelotrichaceae</taxon>
        <taxon>Massilimicrobiota</taxon>
    </lineage>
</organism>
<keyword evidence="4" id="KW-1185">Reference proteome</keyword>
<keyword evidence="1" id="KW-0472">Membrane</keyword>
<comment type="caution">
    <text evidence="3">The sequence shown here is derived from an EMBL/GenBank/DDBJ whole genome shotgun (WGS) entry which is preliminary data.</text>
</comment>
<dbReference type="SMART" id="SM00267">
    <property type="entry name" value="GGDEF"/>
    <property type="match status" value="1"/>
</dbReference>
<evidence type="ECO:0000313" key="4">
    <source>
        <dbReference type="Proteomes" id="UP000195305"/>
    </source>
</evidence>
<dbReference type="GO" id="GO:0052621">
    <property type="term" value="F:diguanylate cyclase activity"/>
    <property type="evidence" value="ECO:0007669"/>
    <property type="project" value="TreeGrafter"/>
</dbReference>
<feature type="transmembrane region" description="Helical" evidence="1">
    <location>
        <begin position="36"/>
        <end position="63"/>
    </location>
</feature>
<dbReference type="AlphaFoldDB" id="A0A1Y4SX51"/>
<keyword evidence="1" id="KW-1133">Transmembrane helix</keyword>
<evidence type="ECO:0000259" key="2">
    <source>
        <dbReference type="PROSITE" id="PS50887"/>
    </source>
</evidence>
<dbReference type="GO" id="GO:0043709">
    <property type="term" value="P:cell adhesion involved in single-species biofilm formation"/>
    <property type="evidence" value="ECO:0007669"/>
    <property type="project" value="TreeGrafter"/>
</dbReference>
<dbReference type="EMBL" id="NFLJ01000016">
    <property type="protein sequence ID" value="OUQ34485.1"/>
    <property type="molecule type" value="Genomic_DNA"/>
</dbReference>
<dbReference type="PANTHER" id="PTHR45138:SF9">
    <property type="entry name" value="DIGUANYLATE CYCLASE DGCM-RELATED"/>
    <property type="match status" value="1"/>
</dbReference>
<dbReference type="SUPFAM" id="SSF55073">
    <property type="entry name" value="Nucleotide cyclase"/>
    <property type="match status" value="1"/>
</dbReference>
<dbReference type="Pfam" id="PF00990">
    <property type="entry name" value="GGDEF"/>
    <property type="match status" value="1"/>
</dbReference>
<dbReference type="OrthoDB" id="9804747at2"/>
<dbReference type="InterPro" id="IPR043128">
    <property type="entry name" value="Rev_trsase/Diguanyl_cyclase"/>
</dbReference>
<evidence type="ECO:0000313" key="3">
    <source>
        <dbReference type="EMBL" id="OUQ34485.1"/>
    </source>
</evidence>
<protein>
    <recommendedName>
        <fullName evidence="2">GGDEF domain-containing protein</fullName>
    </recommendedName>
</protein>
<feature type="transmembrane region" description="Helical" evidence="1">
    <location>
        <begin position="12"/>
        <end position="30"/>
    </location>
</feature>
<dbReference type="PANTHER" id="PTHR45138">
    <property type="entry name" value="REGULATORY COMPONENTS OF SENSORY TRANSDUCTION SYSTEM"/>
    <property type="match status" value="1"/>
</dbReference>
<dbReference type="PROSITE" id="PS50887">
    <property type="entry name" value="GGDEF"/>
    <property type="match status" value="1"/>
</dbReference>
<reference evidence="3 4" key="1">
    <citation type="journal article" date="2018" name="BMC Genomics">
        <title>Whole genome sequencing and function prediction of 133 gut anaerobes isolated from chicken caecum in pure cultures.</title>
        <authorList>
            <person name="Medvecky M."/>
            <person name="Cejkova D."/>
            <person name="Polansky O."/>
            <person name="Karasova D."/>
            <person name="Kubasova T."/>
            <person name="Cizek A."/>
            <person name="Rychlik I."/>
        </authorList>
    </citation>
    <scope>NUCLEOTIDE SEQUENCE [LARGE SCALE GENOMIC DNA]</scope>
    <source>
        <strain evidence="3 4">An13</strain>
    </source>
</reference>
<feature type="domain" description="GGDEF" evidence="2">
    <location>
        <begin position="222"/>
        <end position="355"/>
    </location>
</feature>
<dbReference type="InterPro" id="IPR029787">
    <property type="entry name" value="Nucleotide_cyclase"/>
</dbReference>
<dbReference type="InterPro" id="IPR000160">
    <property type="entry name" value="GGDEF_dom"/>
</dbReference>
<gene>
    <name evidence="3" type="ORF">B5E75_06670</name>
</gene>
<dbReference type="Gene3D" id="3.30.70.270">
    <property type="match status" value="1"/>
</dbReference>
<proteinExistence type="predicted"/>
<sequence>MNENKLYQRITLYFFMTACILWFLLSYLIFQRFAALWFLNIIQLVFTIFLLIIFHFMMMYIMLIKYLKKFDHHPKLQIFCHHQSFIPLPHQDIAMFLYLHKNHSTYHSMNIASLLGLDFQQRQTLKKAPDQFCEYILNLEKQMNEDHLIEINGKFLSIYTYSLEHEFLGIIIDRTQDMIKKTCLINQLKEVEINSQIDSLTKVYNRRGFELHVQNCLCLNCQEGVMMALDVDNFKSINDNYGHQEGDKVLQQIAQFLTHHCSLQDIIGRIGGDEFLIFIPHTLPMTHLETQLKCLIQKLQKSLGHYYHDNHVSMSIGVVFVGPTIHDYHSLYYFADMALYHAKKSGKNKYYIYYDYEYKNRKRLL</sequence>